<keyword evidence="1" id="KW-0812">Transmembrane</keyword>
<dbReference type="EMBL" id="SBLB01000004">
    <property type="protein sequence ID" value="RYC68794.1"/>
    <property type="molecule type" value="Genomic_DNA"/>
</dbReference>
<keyword evidence="5" id="KW-1185">Reference proteome</keyword>
<comment type="caution">
    <text evidence="4">The sequence shown here is derived from an EMBL/GenBank/DDBJ whole genome shotgun (WGS) entry which is preliminary data.</text>
</comment>
<dbReference type="GO" id="GO:0004803">
    <property type="term" value="F:transposase activity"/>
    <property type="evidence" value="ECO:0007669"/>
    <property type="project" value="InterPro"/>
</dbReference>
<dbReference type="Pfam" id="PF01548">
    <property type="entry name" value="DEDD_Tnp_IS110"/>
    <property type="match status" value="1"/>
</dbReference>
<dbReference type="InterPro" id="IPR003346">
    <property type="entry name" value="Transposase_20"/>
</dbReference>
<accession>A0A4Q2UHY1</accession>
<evidence type="ECO:0000259" key="2">
    <source>
        <dbReference type="Pfam" id="PF01548"/>
    </source>
</evidence>
<dbReference type="GO" id="GO:0006313">
    <property type="term" value="P:DNA transposition"/>
    <property type="evidence" value="ECO:0007669"/>
    <property type="project" value="InterPro"/>
</dbReference>
<sequence>MSFDFFLGIDVAKQTLDYALLDQAGNLKHQAQIPNTQKAIEQLMQQLNQLFGTQPATTLVCLEHTGIYNNHLLEVFTRPDYCVWLESGKQIRYSTGIQRAKTDSVDALNIARYAQRHHPQARLWKPANKLITNLKALTSLRNRLLLAANTLKQPLKEAESFMDKRILRSLEKASANSLKALEKDLDAVNSQIESLLKNDPELNRLFHLLTSIVGIGVVTATGLILATHAFTDGKTAKQFACYAGVAPFPYQSGSSIRGKTRVSPMADKHMKTLLHLSAMTAIRAKGELRDYYQRKVGEGKNKMAVLNAVRNKLIGRAYAVVSKNQEYDKTYAYSLA</sequence>
<keyword evidence="1" id="KW-1133">Transmembrane helix</keyword>
<dbReference type="InterPro" id="IPR002525">
    <property type="entry name" value="Transp_IS110-like_N"/>
</dbReference>
<dbReference type="AlphaFoldDB" id="A0A4Q2UHY1"/>
<organism evidence="4 5">
    <name type="scientific">Spirosoma sordidisoli</name>
    <dbReference type="NCBI Taxonomy" id="2502893"/>
    <lineage>
        <taxon>Bacteria</taxon>
        <taxon>Pseudomonadati</taxon>
        <taxon>Bacteroidota</taxon>
        <taxon>Cytophagia</taxon>
        <taxon>Cytophagales</taxon>
        <taxon>Cytophagaceae</taxon>
        <taxon>Spirosoma</taxon>
    </lineage>
</organism>
<evidence type="ECO:0000313" key="4">
    <source>
        <dbReference type="EMBL" id="RYC68794.1"/>
    </source>
</evidence>
<evidence type="ECO:0000256" key="1">
    <source>
        <dbReference type="SAM" id="Phobius"/>
    </source>
</evidence>
<name>A0A4Q2UHY1_9BACT</name>
<feature type="domain" description="Transposase IS116/IS110/IS902 C-terminal" evidence="3">
    <location>
        <begin position="207"/>
        <end position="293"/>
    </location>
</feature>
<dbReference type="RefSeq" id="WP_077919261.1">
    <property type="nucleotide sequence ID" value="NZ_SBLB01000004.1"/>
</dbReference>
<dbReference type="NCBIfam" id="NF033542">
    <property type="entry name" value="transpos_IS110"/>
    <property type="match status" value="1"/>
</dbReference>
<dbReference type="InterPro" id="IPR047650">
    <property type="entry name" value="Transpos_IS110"/>
</dbReference>
<dbReference type="Pfam" id="PF02371">
    <property type="entry name" value="Transposase_20"/>
    <property type="match status" value="1"/>
</dbReference>
<dbReference type="PANTHER" id="PTHR33055:SF3">
    <property type="entry name" value="PUTATIVE TRANSPOSASE FOR IS117-RELATED"/>
    <property type="match status" value="1"/>
</dbReference>
<keyword evidence="1" id="KW-0472">Membrane</keyword>
<dbReference type="PANTHER" id="PTHR33055">
    <property type="entry name" value="TRANSPOSASE FOR INSERTION SEQUENCE ELEMENT IS1111A"/>
    <property type="match status" value="1"/>
</dbReference>
<feature type="domain" description="Transposase IS110-like N-terminal" evidence="2">
    <location>
        <begin position="7"/>
        <end position="156"/>
    </location>
</feature>
<gene>
    <name evidence="4" type="ORF">EQG79_15330</name>
</gene>
<evidence type="ECO:0000313" key="5">
    <source>
        <dbReference type="Proteomes" id="UP000290407"/>
    </source>
</evidence>
<protein>
    <submittedName>
        <fullName evidence="4">IS110 family transposase</fullName>
    </submittedName>
</protein>
<dbReference type="GO" id="GO:0003677">
    <property type="term" value="F:DNA binding"/>
    <property type="evidence" value="ECO:0007669"/>
    <property type="project" value="InterPro"/>
</dbReference>
<proteinExistence type="predicted"/>
<dbReference type="Proteomes" id="UP000290407">
    <property type="component" value="Unassembled WGS sequence"/>
</dbReference>
<feature type="transmembrane region" description="Helical" evidence="1">
    <location>
        <begin position="205"/>
        <end position="227"/>
    </location>
</feature>
<evidence type="ECO:0000259" key="3">
    <source>
        <dbReference type="Pfam" id="PF02371"/>
    </source>
</evidence>
<reference evidence="4 5" key="1">
    <citation type="submission" date="2019-01" db="EMBL/GenBank/DDBJ databases">
        <title>Spirosoma flava sp. nov., a propanil-degrading bacterium isolated from herbicide-contaminated soil.</title>
        <authorList>
            <person name="Zhang L."/>
            <person name="Jiang J.-D."/>
        </authorList>
    </citation>
    <scope>NUCLEOTIDE SEQUENCE [LARGE SCALE GENOMIC DNA]</scope>
    <source>
        <strain evidence="4 5">TY50</strain>
    </source>
</reference>